<evidence type="ECO:0000256" key="1">
    <source>
        <dbReference type="ARBA" id="ARBA00022729"/>
    </source>
</evidence>
<dbReference type="Proteomes" id="UP000266183">
    <property type="component" value="Chromosome"/>
</dbReference>
<accession>A0A385SZ03</accession>
<sequence>MRKALPIFLLLLVTVVVSRAQQNTFALSYTISFPMGSTSDFLSKTSFRGSTVDWRYALKPNVQIGASVGWYNFYEDRSFNSYTSSDGSTVASGKQYRYINTVPILILADYSFASSDEQKMKPFAGLGIGTTYTRQDTDMGQFTFRDDDWQFTLAPEAGVKIGFQPGFNGYLCARYNNSFSTTYMDTQSYLSLNIGMAIDF</sequence>
<feature type="signal peptide" evidence="2">
    <location>
        <begin position="1"/>
        <end position="20"/>
    </location>
</feature>
<dbReference type="InterPro" id="IPR027385">
    <property type="entry name" value="Beta-barrel_OMP"/>
</dbReference>
<feature type="chain" id="PRO_5017212447" evidence="2">
    <location>
        <begin position="21"/>
        <end position="200"/>
    </location>
</feature>
<dbReference type="Pfam" id="PF13505">
    <property type="entry name" value="OMP_b-brl"/>
    <property type="match status" value="1"/>
</dbReference>
<name>A0A385SZ03_9BACT</name>
<proteinExistence type="predicted"/>
<dbReference type="OrthoDB" id="1094316at2"/>
<dbReference type="EMBL" id="CP032382">
    <property type="protein sequence ID" value="AYB33978.1"/>
    <property type="molecule type" value="Genomic_DNA"/>
</dbReference>
<evidence type="ECO:0000256" key="2">
    <source>
        <dbReference type="SAM" id="SignalP"/>
    </source>
</evidence>
<evidence type="ECO:0000259" key="3">
    <source>
        <dbReference type="Pfam" id="PF13505"/>
    </source>
</evidence>
<organism evidence="4 5">
    <name type="scientific">Chryseolinea soli</name>
    <dbReference type="NCBI Taxonomy" id="2321403"/>
    <lineage>
        <taxon>Bacteria</taxon>
        <taxon>Pseudomonadati</taxon>
        <taxon>Bacteroidota</taxon>
        <taxon>Cytophagia</taxon>
        <taxon>Cytophagales</taxon>
        <taxon>Fulvivirgaceae</taxon>
        <taxon>Chryseolinea</taxon>
    </lineage>
</organism>
<protein>
    <submittedName>
        <fullName evidence="4">OmpW family protein</fullName>
    </submittedName>
</protein>
<dbReference type="AlphaFoldDB" id="A0A385SZ03"/>
<keyword evidence="1 2" id="KW-0732">Signal</keyword>
<evidence type="ECO:0000313" key="5">
    <source>
        <dbReference type="Proteomes" id="UP000266183"/>
    </source>
</evidence>
<dbReference type="InterPro" id="IPR011250">
    <property type="entry name" value="OMP/PagP_B-barrel"/>
</dbReference>
<reference evidence="5" key="1">
    <citation type="submission" date="2018-09" db="EMBL/GenBank/DDBJ databases">
        <title>Chryseolinea sp. KIS68-18 isolated from soil.</title>
        <authorList>
            <person name="Weon H.-Y."/>
            <person name="Kwon S.-W."/>
            <person name="Lee S.A."/>
        </authorList>
    </citation>
    <scope>NUCLEOTIDE SEQUENCE [LARGE SCALE GENOMIC DNA]</scope>
    <source>
        <strain evidence="5">KIS68-18</strain>
    </source>
</reference>
<keyword evidence="5" id="KW-1185">Reference proteome</keyword>
<gene>
    <name evidence="4" type="ORF">D4L85_26865</name>
</gene>
<evidence type="ECO:0000313" key="4">
    <source>
        <dbReference type="EMBL" id="AYB33978.1"/>
    </source>
</evidence>
<dbReference type="KEGG" id="chk:D4L85_26865"/>
<feature type="domain" description="Outer membrane protein beta-barrel" evidence="3">
    <location>
        <begin position="8"/>
        <end position="185"/>
    </location>
</feature>
<dbReference type="RefSeq" id="WP_119757204.1">
    <property type="nucleotide sequence ID" value="NZ_CP032382.1"/>
</dbReference>
<dbReference type="Gene3D" id="2.40.160.20">
    <property type="match status" value="1"/>
</dbReference>
<dbReference type="SUPFAM" id="SSF56925">
    <property type="entry name" value="OMPA-like"/>
    <property type="match status" value="1"/>
</dbReference>